<organism evidence="2 3">
    <name type="scientific">Bacillus mycoides</name>
    <dbReference type="NCBI Taxonomy" id="1405"/>
    <lineage>
        <taxon>Bacteria</taxon>
        <taxon>Bacillati</taxon>
        <taxon>Bacillota</taxon>
        <taxon>Bacilli</taxon>
        <taxon>Bacillales</taxon>
        <taxon>Bacillaceae</taxon>
        <taxon>Bacillus</taxon>
        <taxon>Bacillus cereus group</taxon>
    </lineage>
</organism>
<dbReference type="AlphaFoldDB" id="A0A3D9TME8"/>
<dbReference type="EMBL" id="QTTY01000041">
    <property type="protein sequence ID" value="REF18382.1"/>
    <property type="molecule type" value="Genomic_DNA"/>
</dbReference>
<sequence length="27" mass="3226">KTGKMFGAKLTYDSEQKRITFVYEKKK</sequence>
<protein>
    <submittedName>
        <fullName evidence="2">Uncharacterized protein</fullName>
    </submittedName>
</protein>
<evidence type="ECO:0000313" key="2">
    <source>
        <dbReference type="EMBL" id="REF18382.1"/>
    </source>
</evidence>
<evidence type="ECO:0000313" key="3">
    <source>
        <dbReference type="Proteomes" id="UP000256530"/>
    </source>
</evidence>
<proteinExistence type="predicted"/>
<feature type="non-terminal residue" evidence="2">
    <location>
        <position position="1"/>
    </location>
</feature>
<evidence type="ECO:0000313" key="1">
    <source>
        <dbReference type="EMBL" id="REF17589.1"/>
    </source>
</evidence>
<comment type="caution">
    <text evidence="2">The sequence shown here is derived from an EMBL/GenBank/DDBJ whole genome shotgun (WGS) entry which is preliminary data.</text>
</comment>
<dbReference type="Proteomes" id="UP000256530">
    <property type="component" value="Unassembled WGS sequence"/>
</dbReference>
<accession>A0A3D9TME8</accession>
<gene>
    <name evidence="2" type="ORF">DET55_1411</name>
    <name evidence="1" type="ORF">DET55_1471</name>
</gene>
<dbReference type="EMBL" id="QTTY01000047">
    <property type="protein sequence ID" value="REF17589.1"/>
    <property type="molecule type" value="Genomic_DNA"/>
</dbReference>
<name>A0A3D9TME8_BACMY</name>
<reference evidence="2 3" key="1">
    <citation type="submission" date="2018-08" db="EMBL/GenBank/DDBJ databases">
        <title>Freshwater and sediment microbial communities from various areas in North America, analyzing microbe dynamics in response to fracking.</title>
        <authorList>
            <person name="Lamendella R."/>
        </authorList>
    </citation>
    <scope>NUCLEOTIDE SEQUENCE [LARGE SCALE GENOMIC DNA]</scope>
    <source>
        <strain evidence="2 3">DB-1</strain>
    </source>
</reference>